<sequence length="252" mass="28198">MMANRLTITVLLAFLAAQSSVVISCNFPPELWCSSEEIAKTCNVVKQCAEWSAPNSVAPKVNFTLYYESYCPDCQVFISGQLHEAYTAVSDIMNLTMVPYGNAMETQKGSEYEFQCQHGAIECQGNLYETCILHYAPFPTAFKTIYCMEVSRDPVPNAQKCMEKMGVNYEQVFTCANGSLGNSLEHQMALKTDALKPPHQYVPWVTLNGVHTEKIQNKAENDLKKLICDTYKGTKPPACSQDKPTLRSCIRE</sequence>
<keyword evidence="6" id="KW-0325">Glycoprotein</keyword>
<keyword evidence="4 7" id="KW-0732">Signal</keyword>
<evidence type="ECO:0000256" key="3">
    <source>
        <dbReference type="ARBA" id="ARBA00022525"/>
    </source>
</evidence>
<keyword evidence="5" id="KW-1015">Disulfide bond</keyword>
<dbReference type="EnsemblMetazoa" id="XM_038193721.1">
    <property type="protein sequence ID" value="XP_038049649.1"/>
    <property type="gene ID" value="LOC119723162"/>
</dbReference>
<comment type="subcellular location">
    <subcellularLocation>
        <location evidence="1">Secreted</location>
    </subcellularLocation>
</comment>
<evidence type="ECO:0000256" key="2">
    <source>
        <dbReference type="ARBA" id="ARBA00005679"/>
    </source>
</evidence>
<comment type="similarity">
    <text evidence="2">Belongs to the GILT family.</text>
</comment>
<dbReference type="RefSeq" id="XP_038049649.1">
    <property type="nucleotide sequence ID" value="XM_038193721.1"/>
</dbReference>
<dbReference type="Proteomes" id="UP000887568">
    <property type="component" value="Unplaced"/>
</dbReference>
<evidence type="ECO:0000256" key="1">
    <source>
        <dbReference type="ARBA" id="ARBA00004613"/>
    </source>
</evidence>
<dbReference type="AlphaFoldDB" id="A0A913ZDT4"/>
<feature type="chain" id="PRO_5036926467" description="Saposin A-type domain-containing protein" evidence="7">
    <location>
        <begin position="25"/>
        <end position="252"/>
    </location>
</feature>
<protein>
    <recommendedName>
        <fullName evidence="8">Saposin A-type domain-containing protein</fullName>
    </recommendedName>
</protein>
<dbReference type="CTD" id="10437"/>
<organism evidence="9 10">
    <name type="scientific">Patiria miniata</name>
    <name type="common">Bat star</name>
    <name type="synonym">Asterina miniata</name>
    <dbReference type="NCBI Taxonomy" id="46514"/>
    <lineage>
        <taxon>Eukaryota</taxon>
        <taxon>Metazoa</taxon>
        <taxon>Echinodermata</taxon>
        <taxon>Eleutherozoa</taxon>
        <taxon>Asterozoa</taxon>
        <taxon>Asteroidea</taxon>
        <taxon>Valvatacea</taxon>
        <taxon>Valvatida</taxon>
        <taxon>Asterinidae</taxon>
        <taxon>Patiria</taxon>
    </lineage>
</organism>
<evidence type="ECO:0000313" key="9">
    <source>
        <dbReference type="EnsemblMetazoa" id="XP_038049649.1"/>
    </source>
</evidence>
<name>A0A913ZDT4_PATMI</name>
<dbReference type="InterPro" id="IPR004911">
    <property type="entry name" value="Interferon-induced_GILT"/>
</dbReference>
<evidence type="ECO:0000259" key="8">
    <source>
        <dbReference type="PROSITE" id="PS51110"/>
    </source>
</evidence>
<keyword evidence="3" id="KW-0964">Secreted</keyword>
<evidence type="ECO:0000256" key="7">
    <source>
        <dbReference type="SAM" id="SignalP"/>
    </source>
</evidence>
<dbReference type="GeneID" id="119723162"/>
<dbReference type="PROSITE" id="PS51110">
    <property type="entry name" value="SAP_A"/>
    <property type="match status" value="1"/>
</dbReference>
<evidence type="ECO:0000256" key="5">
    <source>
        <dbReference type="ARBA" id="ARBA00023157"/>
    </source>
</evidence>
<dbReference type="PROSITE" id="PS51257">
    <property type="entry name" value="PROKAR_LIPOPROTEIN"/>
    <property type="match status" value="1"/>
</dbReference>
<keyword evidence="10" id="KW-1185">Reference proteome</keyword>
<reference evidence="9" key="1">
    <citation type="submission" date="2022-11" db="UniProtKB">
        <authorList>
            <consortium name="EnsemblMetazoa"/>
        </authorList>
    </citation>
    <scope>IDENTIFICATION</scope>
</reference>
<accession>A0A913ZDT4</accession>
<dbReference type="OrthoDB" id="958254at2759"/>
<dbReference type="GO" id="GO:0005576">
    <property type="term" value="C:extracellular region"/>
    <property type="evidence" value="ECO:0007669"/>
    <property type="project" value="UniProtKB-SubCell"/>
</dbReference>
<feature type="signal peptide" evidence="7">
    <location>
        <begin position="1"/>
        <end position="24"/>
    </location>
</feature>
<dbReference type="InterPro" id="IPR003119">
    <property type="entry name" value="SAP_A"/>
</dbReference>
<dbReference type="Pfam" id="PF03227">
    <property type="entry name" value="GILT"/>
    <property type="match status" value="1"/>
</dbReference>
<dbReference type="PANTHER" id="PTHR13234">
    <property type="entry name" value="GAMMA-INTERFERON INDUCIBLE LYSOSOMAL THIOL REDUCTASE GILT"/>
    <property type="match status" value="1"/>
</dbReference>
<feature type="domain" description="Saposin A-type" evidence="8">
    <location>
        <begin position="18"/>
        <end position="58"/>
    </location>
</feature>
<evidence type="ECO:0000313" key="10">
    <source>
        <dbReference type="Proteomes" id="UP000887568"/>
    </source>
</evidence>
<dbReference type="PANTHER" id="PTHR13234:SF8">
    <property type="entry name" value="GAMMA-INTERFERON-INDUCIBLE LYSOSOMAL THIOL REDUCTASE"/>
    <property type="match status" value="1"/>
</dbReference>
<dbReference type="GO" id="GO:0016671">
    <property type="term" value="F:oxidoreductase activity, acting on a sulfur group of donors, disulfide as acceptor"/>
    <property type="evidence" value="ECO:0007669"/>
    <property type="project" value="InterPro"/>
</dbReference>
<evidence type="ECO:0000256" key="4">
    <source>
        <dbReference type="ARBA" id="ARBA00022729"/>
    </source>
</evidence>
<evidence type="ECO:0000256" key="6">
    <source>
        <dbReference type="ARBA" id="ARBA00023180"/>
    </source>
</evidence>
<proteinExistence type="inferred from homology"/>
<dbReference type="OMA" id="SHKEVCF"/>